<dbReference type="PANTHER" id="PTHR46409">
    <property type="entry name" value="HTH PSQ-TYPE DOMAIN-CONTAINING PROTEIN"/>
    <property type="match status" value="1"/>
</dbReference>
<evidence type="ECO:0000313" key="1">
    <source>
        <dbReference type="EMBL" id="KAF0289759.1"/>
    </source>
</evidence>
<evidence type="ECO:0000313" key="2">
    <source>
        <dbReference type="Proteomes" id="UP000440578"/>
    </source>
</evidence>
<comment type="caution">
    <text evidence="1">The sequence shown here is derived from an EMBL/GenBank/DDBJ whole genome shotgun (WGS) entry which is preliminary data.</text>
</comment>
<dbReference type="PANTHER" id="PTHR46409:SF1">
    <property type="entry name" value="HTH PSQ-TYPE DOMAIN-CONTAINING PROTEIN"/>
    <property type="match status" value="1"/>
</dbReference>
<accession>A0A6A4V9G7</accession>
<gene>
    <name evidence="1" type="ORF">FJT64_012011</name>
</gene>
<proteinExistence type="predicted"/>
<dbReference type="AlphaFoldDB" id="A0A6A4V9G7"/>
<dbReference type="EMBL" id="VIIS01002009">
    <property type="protein sequence ID" value="KAF0289759.1"/>
    <property type="molecule type" value="Genomic_DNA"/>
</dbReference>
<name>A0A6A4V9G7_AMPAM</name>
<protein>
    <submittedName>
        <fullName evidence="1">Uncharacterized protein</fullName>
    </submittedName>
</protein>
<organism evidence="1 2">
    <name type="scientific">Amphibalanus amphitrite</name>
    <name type="common">Striped barnacle</name>
    <name type="synonym">Balanus amphitrite</name>
    <dbReference type="NCBI Taxonomy" id="1232801"/>
    <lineage>
        <taxon>Eukaryota</taxon>
        <taxon>Metazoa</taxon>
        <taxon>Ecdysozoa</taxon>
        <taxon>Arthropoda</taxon>
        <taxon>Crustacea</taxon>
        <taxon>Multicrustacea</taxon>
        <taxon>Cirripedia</taxon>
        <taxon>Thoracica</taxon>
        <taxon>Thoracicalcarea</taxon>
        <taxon>Balanomorpha</taxon>
        <taxon>Balanoidea</taxon>
        <taxon>Balanidae</taxon>
        <taxon>Amphibalaninae</taxon>
        <taxon>Amphibalanus</taxon>
    </lineage>
</organism>
<reference evidence="1 2" key="1">
    <citation type="submission" date="2019-07" db="EMBL/GenBank/DDBJ databases">
        <title>Draft genome assembly of a fouling barnacle, Amphibalanus amphitrite (Darwin, 1854): The first reference genome for Thecostraca.</title>
        <authorList>
            <person name="Kim W."/>
        </authorList>
    </citation>
    <scope>NUCLEOTIDE SEQUENCE [LARGE SCALE GENOMIC DNA]</scope>
    <source>
        <strain evidence="1">SNU_AA5</strain>
        <tissue evidence="1">Soma without cirri and trophi</tissue>
    </source>
</reference>
<dbReference type="Proteomes" id="UP000440578">
    <property type="component" value="Unassembled WGS sequence"/>
</dbReference>
<sequence>MNRNAFWAHPEQLLLAMAADDEQPVREEAVRLIRSARRRQTGEVRRFDLPRLCFSAVRYTDLIRWDTVCVTQPPLLCDLDDEELGGIVQAPVVVPPYPVHTQAVERAVVVDVSALTRGVRLLSVEVPLTAVPAGPAASPAADIERGTCPPPFGPLQLLQSAAQLSVSVSLAVPLDLLPRPAPARCAYGRLLAVVSQRGLQRSGVMQLIQQLNEPPSPAAAEGAAPRRPGDVSTPGISGFCLADRQLHLLFAEGRADAELEQTAGLLFRERLYPRQPAAFRVLEDRPLRAQLLDTRLYTLQKQEPARAVVVDVSALTRGVRLLSVEVPLTAVPAGPAASPAADIERGTCPPPFGPLQLLQSAAQLSVSVSLAVPLDLLPRPAPARCAYGRLLAVVSQRGLQRSGVMQLIQQLNEPPSPAAAEGAAPRRPGDVSTPGISGFCLADRQLHLLFAEGRADAELEQTAGLLFRERLYPRQPAAFRVLEDRPLRAQLLDTRLYTLQKQEPARAVRAIRECFRTQWLSENEPASQRGRPATTAGRLLAEKNAFNRMSVVKSTRINAFTRMGLRKAVELQIYNGTVFDPFGMHWYHMISHSQTISCEDPDP</sequence>
<keyword evidence="2" id="KW-1185">Reference proteome</keyword>